<gene>
    <name evidence="8" type="primary">menE</name>
    <name evidence="8" type="ORF">EXU30_08540</name>
</gene>
<dbReference type="InterPro" id="IPR025110">
    <property type="entry name" value="AMP-bd_C"/>
</dbReference>
<evidence type="ECO:0000313" key="8">
    <source>
        <dbReference type="EMBL" id="QBF84850.1"/>
    </source>
</evidence>
<dbReference type="GO" id="GO:0006631">
    <property type="term" value="P:fatty acid metabolic process"/>
    <property type="evidence" value="ECO:0007669"/>
    <property type="project" value="TreeGrafter"/>
</dbReference>
<name>A0A411PMT0_9GAMM</name>
<organism evidence="8 9">
    <name type="scientific">Shewanella maritima</name>
    <dbReference type="NCBI Taxonomy" id="2520507"/>
    <lineage>
        <taxon>Bacteria</taxon>
        <taxon>Pseudomonadati</taxon>
        <taxon>Pseudomonadota</taxon>
        <taxon>Gammaproteobacteria</taxon>
        <taxon>Alteromonadales</taxon>
        <taxon>Shewanellaceae</taxon>
        <taxon>Shewanella</taxon>
    </lineage>
</organism>
<evidence type="ECO:0000256" key="3">
    <source>
        <dbReference type="ARBA" id="ARBA00022598"/>
    </source>
</evidence>
<dbReference type="PANTHER" id="PTHR43201">
    <property type="entry name" value="ACYL-COA SYNTHETASE"/>
    <property type="match status" value="1"/>
</dbReference>
<feature type="domain" description="AMP-binding enzyme C-terminal" evidence="7">
    <location>
        <begin position="375"/>
        <end position="440"/>
    </location>
</feature>
<dbReference type="EMBL" id="CP036200">
    <property type="protein sequence ID" value="QBF84850.1"/>
    <property type="molecule type" value="Genomic_DNA"/>
</dbReference>
<dbReference type="GO" id="GO:0031956">
    <property type="term" value="F:medium-chain fatty acid-CoA ligase activity"/>
    <property type="evidence" value="ECO:0007669"/>
    <property type="project" value="TreeGrafter"/>
</dbReference>
<keyword evidence="2" id="KW-0474">Menaquinone biosynthesis</keyword>
<evidence type="ECO:0000313" key="9">
    <source>
        <dbReference type="Proteomes" id="UP000291106"/>
    </source>
</evidence>
<evidence type="ECO:0000256" key="5">
    <source>
        <dbReference type="ARBA" id="ARBA00022840"/>
    </source>
</evidence>
<feature type="domain" description="AMP-dependent synthetase/ligase" evidence="6">
    <location>
        <begin position="2"/>
        <end position="325"/>
    </location>
</feature>
<keyword evidence="9" id="KW-1185">Reference proteome</keyword>
<sequence>MNYQTLSLLVHKVAAQLTVLGAKQGDIIAAVSSNNLEQIVLFWACVDTGCIFMPISARFADSKIAELITEHEIKLVYCENAQRQSCLDKHVQVTWFMPEFSAGLNPETKVSANRTSNNANSISPKINDFDPQRPTNIVLTSGSSGKPKSALHSLANHIYSADGARETIALSDEDTWLLSLPLFHIGGLAIINRCALSGSAVMLQHGEHSIEQHIVAGKVTHLSLVTAQARSLLFETDSKTQQQSLTSIKAMLLGGGAITDDIIQACLANNIQAYTSYGMTEMSSQITTASANTLGHHGAPLKYRQLEIRDGVIWVKGECLFLGYWSKQGLHCPVDDNGWFNTKDKGYLNEHGQLSISGRADNMFICGGENIQPEEIEAVLVAHPNVRQAIVFGIKDTKFGLLPAAIIDYVNIQLQSSTDEELAQSVSNKLARFKRPRQFYPWPNNVASSGLKVARKQVVAAVLANSQA</sequence>
<dbReference type="InterPro" id="IPR020845">
    <property type="entry name" value="AMP-binding_CS"/>
</dbReference>
<dbReference type="CDD" id="cd17630">
    <property type="entry name" value="OSB_MenE-like"/>
    <property type="match status" value="1"/>
</dbReference>
<keyword evidence="4" id="KW-0547">Nucleotide-binding</keyword>
<dbReference type="InterPro" id="IPR010192">
    <property type="entry name" value="MenE"/>
</dbReference>
<dbReference type="SUPFAM" id="SSF56801">
    <property type="entry name" value="Acetyl-CoA synthetase-like"/>
    <property type="match status" value="1"/>
</dbReference>
<dbReference type="OrthoDB" id="9803968at2"/>
<dbReference type="Gene3D" id="3.40.50.12780">
    <property type="entry name" value="N-terminal domain of ligase-like"/>
    <property type="match status" value="1"/>
</dbReference>
<dbReference type="AlphaFoldDB" id="A0A411PMT0"/>
<dbReference type="Pfam" id="PF00501">
    <property type="entry name" value="AMP-binding"/>
    <property type="match status" value="1"/>
</dbReference>
<dbReference type="GO" id="GO:0008756">
    <property type="term" value="F:o-succinylbenzoate-CoA ligase activity"/>
    <property type="evidence" value="ECO:0007669"/>
    <property type="project" value="UniProtKB-EC"/>
</dbReference>
<dbReference type="Proteomes" id="UP000291106">
    <property type="component" value="Chromosome"/>
</dbReference>
<dbReference type="KEGG" id="smai:EXU30_08540"/>
<dbReference type="PROSITE" id="PS00455">
    <property type="entry name" value="AMP_BINDING"/>
    <property type="match status" value="1"/>
</dbReference>
<dbReference type="Gene3D" id="3.30.300.30">
    <property type="match status" value="1"/>
</dbReference>
<evidence type="ECO:0000256" key="2">
    <source>
        <dbReference type="ARBA" id="ARBA00022428"/>
    </source>
</evidence>
<evidence type="ECO:0000256" key="4">
    <source>
        <dbReference type="ARBA" id="ARBA00022741"/>
    </source>
</evidence>
<dbReference type="InterPro" id="IPR042099">
    <property type="entry name" value="ANL_N_sf"/>
</dbReference>
<dbReference type="PANTHER" id="PTHR43201:SF5">
    <property type="entry name" value="MEDIUM-CHAIN ACYL-COA LIGASE ACSF2, MITOCHONDRIAL"/>
    <property type="match status" value="1"/>
</dbReference>
<reference evidence="8 9" key="1">
    <citation type="submission" date="2019-02" db="EMBL/GenBank/DDBJ databases">
        <title>Shewanella sp. D4-2 isolated from Dokdo Island.</title>
        <authorList>
            <person name="Baek K."/>
        </authorList>
    </citation>
    <scope>NUCLEOTIDE SEQUENCE [LARGE SCALE GENOMIC DNA]</scope>
    <source>
        <strain evidence="8 9">D4-2</strain>
    </source>
</reference>
<dbReference type="NCBIfam" id="TIGR01923">
    <property type="entry name" value="menE"/>
    <property type="match status" value="1"/>
</dbReference>
<dbReference type="InterPro" id="IPR000873">
    <property type="entry name" value="AMP-dep_synth/lig_dom"/>
</dbReference>
<comment type="similarity">
    <text evidence="1">Belongs to the ATP-dependent AMP-binding enzyme family.</text>
</comment>
<accession>A0A411PMT0</accession>
<dbReference type="GO" id="GO:0005524">
    <property type="term" value="F:ATP binding"/>
    <property type="evidence" value="ECO:0007669"/>
    <property type="project" value="UniProtKB-KW"/>
</dbReference>
<proteinExistence type="inferred from homology"/>
<evidence type="ECO:0000256" key="1">
    <source>
        <dbReference type="ARBA" id="ARBA00006432"/>
    </source>
</evidence>
<dbReference type="InterPro" id="IPR045851">
    <property type="entry name" value="AMP-bd_C_sf"/>
</dbReference>
<dbReference type="GO" id="GO:0009234">
    <property type="term" value="P:menaquinone biosynthetic process"/>
    <property type="evidence" value="ECO:0007669"/>
    <property type="project" value="UniProtKB-KW"/>
</dbReference>
<evidence type="ECO:0000259" key="6">
    <source>
        <dbReference type="Pfam" id="PF00501"/>
    </source>
</evidence>
<dbReference type="EC" id="6.2.1.26" evidence="8"/>
<keyword evidence="5" id="KW-0067">ATP-binding</keyword>
<dbReference type="Pfam" id="PF13193">
    <property type="entry name" value="AMP-binding_C"/>
    <property type="match status" value="1"/>
</dbReference>
<keyword evidence="3 8" id="KW-0436">Ligase</keyword>
<evidence type="ECO:0000259" key="7">
    <source>
        <dbReference type="Pfam" id="PF13193"/>
    </source>
</evidence>
<protein>
    <submittedName>
        <fullName evidence="8">O-succinylbenzoate--CoA ligase</fullName>
        <ecNumber evidence="8">6.2.1.26</ecNumber>
    </submittedName>
</protein>